<evidence type="ECO:0000313" key="2">
    <source>
        <dbReference type="EMBL" id="TWU01897.1"/>
    </source>
</evidence>
<protein>
    <recommendedName>
        <fullName evidence="4">Cellobiose phosphorylase</fullName>
    </recommendedName>
</protein>
<accession>A0A5C6AQX7</accession>
<feature type="compositionally biased region" description="Basic and acidic residues" evidence="1">
    <location>
        <begin position="1125"/>
        <end position="1135"/>
    </location>
</feature>
<feature type="region of interest" description="Disordered" evidence="1">
    <location>
        <begin position="1117"/>
        <end position="1139"/>
    </location>
</feature>
<reference evidence="2 3" key="1">
    <citation type="submission" date="2019-02" db="EMBL/GenBank/DDBJ databases">
        <title>Deep-cultivation of Planctomycetes and their phenomic and genomic characterization uncovers novel biology.</title>
        <authorList>
            <person name="Wiegand S."/>
            <person name="Jogler M."/>
            <person name="Boedeker C."/>
            <person name="Pinto D."/>
            <person name="Vollmers J."/>
            <person name="Rivas-Marin E."/>
            <person name="Kohn T."/>
            <person name="Peeters S.H."/>
            <person name="Heuer A."/>
            <person name="Rast P."/>
            <person name="Oberbeckmann S."/>
            <person name="Bunk B."/>
            <person name="Jeske O."/>
            <person name="Meyerdierks A."/>
            <person name="Storesund J.E."/>
            <person name="Kallscheuer N."/>
            <person name="Luecker S."/>
            <person name="Lage O.M."/>
            <person name="Pohl T."/>
            <person name="Merkel B.J."/>
            <person name="Hornburger P."/>
            <person name="Mueller R.-W."/>
            <person name="Bruemmer F."/>
            <person name="Labrenz M."/>
            <person name="Spormann A.M."/>
            <person name="Op Den Camp H."/>
            <person name="Overmann J."/>
            <person name="Amann R."/>
            <person name="Jetten M.S.M."/>
            <person name="Mascher T."/>
            <person name="Medema M.H."/>
            <person name="Devos D.P."/>
            <person name="Kaster A.-K."/>
            <person name="Ovreas L."/>
            <person name="Rohde M."/>
            <person name="Galperin M.Y."/>
            <person name="Jogler C."/>
        </authorList>
    </citation>
    <scope>NUCLEOTIDE SEQUENCE [LARGE SCALE GENOMIC DNA]</scope>
    <source>
        <strain evidence="2 3">Pla100</strain>
    </source>
</reference>
<dbReference type="Proteomes" id="UP000316213">
    <property type="component" value="Unassembled WGS sequence"/>
</dbReference>
<comment type="caution">
    <text evidence="2">The sequence shown here is derived from an EMBL/GenBank/DDBJ whole genome shotgun (WGS) entry which is preliminary data.</text>
</comment>
<gene>
    <name evidence="2" type="ORF">Pla100_16330</name>
</gene>
<name>A0A5C6AQX7_9BACT</name>
<sequence length="1163" mass="131743">MSLSVTSECSTDYVIMQGQRWFKISDMHRMPTFFMSGVSAGDHWMFLSSCGALTAGRRNPDSALFPYYPSDKLLDLAHCTGPKTLIRIGSGSLTDQSDYQCKQIWEPHSHPRHFASGISQNLYKNMIGNRFLFEERNHSLGLVFRYGWSFGRRFGFIRSCELLNASEEEVAIELSDGFENLMPSGLSTQFQLQYSNLADAYKCSELMPDSNVGVHYLSSIPTDRAEPSEGLRATLVWHEGLASATVTVSDDHFNSFRHGATPPPQIQSRGKRHAYVLSDCFNLSPGESRRWSLIADVDRDHSDLFELERLILDNDDLATKVEADVNDTEAELIKIISHADGRQCGSDLRRIDRHQSNVLFNVMRGGLPADGYQIPQVNFREQLRNANRAVAERNSEYLETMPDHLELDAFLDQIERRGDVDLSRIASEYLPFRFSRRHGDPTRPWNRFSIDLTEDSGEPRLSYQGNWRDIFQNWEALSVSFPQYAVNMVLRFVNATGADGYNPYRITQAGFEWEVPEPDNPWSNIGYWGDHQIAYLLRLLQQAHASTPERLDALLDRKQCVYANIPYRIRSHREICDDPFETIDFDERLDAHIAERVSEIGADGRLLGTADGDLVRVSLLEKLLVPALVKISNFVPGGGIWLNTQRPEWNDANNALVGRGLSVVTTCYLRRYLTFLIDWLSERPARSNEPILVSELVGQFTSNIANSISEFLAGDSLRIDDRQRRSMLNAFANAGSEYRQSLYRNGFSGEMTAVTVTSLVQLFANARQLIDQTIHANRRDDGLYHSYNLLQLGDDTASVSHLHEMLEGQVAVLNSGLLSMEQSAGLLDALRSSRLYRADQQSYLLYPDRQLARFADKNCLPNDMVAQSDLIARMIQLGNTSIVRQDVNGQVHFQGDFRNANDLSDALDRLALESEYRELVESERQQLTDIWETTFGHRFFTGRSGTFFGYEGLGSIYWHMVSKLALAVIEQCLPSSEPLDESGARSLERLLKHYREIRAGLGIHKTPRQYGGFPQDPYSHTPEKRGVQQPGMTGQVKEDILARWHELGLRVRHGCIHFDPAFFESYELLQSDGVMEYFDLSSLRVQALIPAGGFAFTFCQTPIRYLAGKAARMRIHQTNGETEERDGLKLTREESQSLMGRKGKISLIEVELDLSGPPSASEL</sequence>
<dbReference type="EMBL" id="SJPM01000002">
    <property type="protein sequence ID" value="TWU01897.1"/>
    <property type="molecule type" value="Genomic_DNA"/>
</dbReference>
<dbReference type="AlphaFoldDB" id="A0A5C6AQX7"/>
<proteinExistence type="predicted"/>
<evidence type="ECO:0000256" key="1">
    <source>
        <dbReference type="SAM" id="MobiDB-lite"/>
    </source>
</evidence>
<evidence type="ECO:0000313" key="3">
    <source>
        <dbReference type="Proteomes" id="UP000316213"/>
    </source>
</evidence>
<organism evidence="2 3">
    <name type="scientific">Neorhodopirellula pilleata</name>
    <dbReference type="NCBI Taxonomy" id="2714738"/>
    <lineage>
        <taxon>Bacteria</taxon>
        <taxon>Pseudomonadati</taxon>
        <taxon>Planctomycetota</taxon>
        <taxon>Planctomycetia</taxon>
        <taxon>Pirellulales</taxon>
        <taxon>Pirellulaceae</taxon>
        <taxon>Neorhodopirellula</taxon>
    </lineage>
</organism>
<evidence type="ECO:0008006" key="4">
    <source>
        <dbReference type="Google" id="ProtNLM"/>
    </source>
</evidence>
<keyword evidence="3" id="KW-1185">Reference proteome</keyword>